<evidence type="ECO:0000313" key="2">
    <source>
        <dbReference type="Proteomes" id="UP000712600"/>
    </source>
</evidence>
<accession>A0A8S9N5F5</accession>
<protein>
    <submittedName>
        <fullName evidence="1">Uncharacterized protein</fullName>
    </submittedName>
</protein>
<organism evidence="1 2">
    <name type="scientific">Brassica cretica</name>
    <name type="common">Mustard</name>
    <dbReference type="NCBI Taxonomy" id="69181"/>
    <lineage>
        <taxon>Eukaryota</taxon>
        <taxon>Viridiplantae</taxon>
        <taxon>Streptophyta</taxon>
        <taxon>Embryophyta</taxon>
        <taxon>Tracheophyta</taxon>
        <taxon>Spermatophyta</taxon>
        <taxon>Magnoliopsida</taxon>
        <taxon>eudicotyledons</taxon>
        <taxon>Gunneridae</taxon>
        <taxon>Pentapetalae</taxon>
        <taxon>rosids</taxon>
        <taxon>malvids</taxon>
        <taxon>Brassicales</taxon>
        <taxon>Brassicaceae</taxon>
        <taxon>Brassiceae</taxon>
        <taxon>Brassica</taxon>
    </lineage>
</organism>
<gene>
    <name evidence="1" type="ORF">F2Q69_00055238</name>
</gene>
<sequence>MDSFIRWISKELGDVDVIADANESFTHSSSTATGKKLRVRIGPMVTSLGGTWMDMFSIECPEARFVKLLCSKSDCPSSSLSRNDSDLSHVREKISLLSQVSENISLRLFENDDQLDQTLINEISKRI</sequence>
<dbReference type="AlphaFoldDB" id="A0A8S9N5F5"/>
<comment type="caution">
    <text evidence="1">The sequence shown here is derived from an EMBL/GenBank/DDBJ whole genome shotgun (WGS) entry which is preliminary data.</text>
</comment>
<reference evidence="1" key="1">
    <citation type="submission" date="2019-12" db="EMBL/GenBank/DDBJ databases">
        <title>Genome sequencing and annotation of Brassica cretica.</title>
        <authorList>
            <person name="Studholme D.J."/>
            <person name="Sarris P."/>
        </authorList>
    </citation>
    <scope>NUCLEOTIDE SEQUENCE</scope>
    <source>
        <strain evidence="1">PFS-109/04</strain>
        <tissue evidence="1">Leaf</tissue>
    </source>
</reference>
<evidence type="ECO:0000313" key="1">
    <source>
        <dbReference type="EMBL" id="KAF3488729.1"/>
    </source>
</evidence>
<proteinExistence type="predicted"/>
<dbReference type="EMBL" id="QGKX02002183">
    <property type="protein sequence ID" value="KAF3488729.1"/>
    <property type="molecule type" value="Genomic_DNA"/>
</dbReference>
<name>A0A8S9N5F5_BRACR</name>
<dbReference type="Proteomes" id="UP000712600">
    <property type="component" value="Unassembled WGS sequence"/>
</dbReference>